<dbReference type="Proteomes" id="UP000005203">
    <property type="component" value="Linkage group LG2"/>
</dbReference>
<dbReference type="EnsemblMetazoa" id="XM_006561086">
    <property type="protein sequence ID" value="XP_006561149"/>
    <property type="gene ID" value="LOC100577598"/>
</dbReference>
<evidence type="ECO:0000313" key="4">
    <source>
        <dbReference type="Proteomes" id="UP000005203"/>
    </source>
</evidence>
<evidence type="ECO:0000313" key="5">
    <source>
        <dbReference type="RefSeq" id="XP_006561149.2"/>
    </source>
</evidence>
<accession>A0A7M7M3X8</accession>
<gene>
    <name evidence="5 6" type="primary">LOC100577598</name>
</gene>
<dbReference type="KEGG" id="ame:100577598"/>
<feature type="chain" id="PRO_5044659459" evidence="2">
    <location>
        <begin position="25"/>
        <end position="328"/>
    </location>
</feature>
<feature type="compositionally biased region" description="Low complexity" evidence="1">
    <location>
        <begin position="165"/>
        <end position="185"/>
    </location>
</feature>
<dbReference type="RefSeq" id="XP_016766411.2">
    <property type="nucleotide sequence ID" value="XM_016910922.2"/>
</dbReference>
<sequence length="328" mass="36849">MLLCTLWFIGVFIASIVLEFSALGSPVINSSDTSTEQKVFHDCQNTDYRTYIQCLKRQKRHHFDHGHPDIHNGDYDHECMESCLKKCNFNCDTACKHCIRKTKHRHQIITEYETECISGKCTEQKKEDLPNANITTNINIHNIINGSLSCCNSGTVCPPKVTCPPSSSTPYSSSTLSPSSSTPHTLYPPNPPHPPHPPHPPFPPFLPFPPFPPFPPLLPPLLPLPFPPPLPPPPPPLFPPLQPPLPICPSQTCYPYSFMYGQNNFGCQYWNPHPCIQTWTNPVGPIDCSGCGYNYTYNSKCHIFCYYTTYTIQSSNCKNPYCVDGTYG</sequence>
<dbReference type="EnsemblMetazoa" id="XM_016910922">
    <property type="protein sequence ID" value="XP_016766411"/>
    <property type="gene ID" value="LOC100577598"/>
</dbReference>
<reference evidence="5 6" key="2">
    <citation type="submission" date="2025-04" db="UniProtKB">
        <authorList>
            <consortium name="RefSeq"/>
        </authorList>
    </citation>
    <scope>IDENTIFICATION</scope>
    <source>
        <strain evidence="5 6">DH4</strain>
        <tissue evidence="5 6">Whole body</tissue>
    </source>
</reference>
<evidence type="ECO:0000256" key="2">
    <source>
        <dbReference type="SAM" id="SignalP"/>
    </source>
</evidence>
<dbReference type="GeneID" id="100577598"/>
<organism evidence="3">
    <name type="scientific">Apis mellifera</name>
    <name type="common">Honeybee</name>
    <dbReference type="NCBI Taxonomy" id="7460"/>
    <lineage>
        <taxon>Eukaryota</taxon>
        <taxon>Metazoa</taxon>
        <taxon>Ecdysozoa</taxon>
        <taxon>Arthropoda</taxon>
        <taxon>Hexapoda</taxon>
        <taxon>Insecta</taxon>
        <taxon>Pterygota</taxon>
        <taxon>Neoptera</taxon>
        <taxon>Endopterygota</taxon>
        <taxon>Hymenoptera</taxon>
        <taxon>Apocrita</taxon>
        <taxon>Aculeata</taxon>
        <taxon>Apoidea</taxon>
        <taxon>Anthophila</taxon>
        <taxon>Apidae</taxon>
        <taxon>Apis</taxon>
    </lineage>
</organism>
<accession>A0A7M7GP91</accession>
<dbReference type="OrthoDB" id="7546668at2759"/>
<accession>A0A8B7KHF2</accession>
<feature type="region of interest" description="Disordered" evidence="1">
    <location>
        <begin position="165"/>
        <end position="194"/>
    </location>
</feature>
<proteinExistence type="predicted"/>
<evidence type="ECO:0000313" key="6">
    <source>
        <dbReference type="RefSeq" id="XP_016766411.2"/>
    </source>
</evidence>
<protein>
    <submittedName>
        <fullName evidence="5 6">Formin-1 isoform X1</fullName>
    </submittedName>
</protein>
<reference evidence="3" key="1">
    <citation type="submission" date="2021-01" db="UniProtKB">
        <authorList>
            <consortium name="EnsemblMetazoa"/>
        </authorList>
    </citation>
    <scope>IDENTIFICATION</scope>
    <source>
        <strain evidence="3">DH4</strain>
    </source>
</reference>
<evidence type="ECO:0000256" key="1">
    <source>
        <dbReference type="SAM" id="MobiDB-lite"/>
    </source>
</evidence>
<dbReference type="AlphaFoldDB" id="A0A7M7GP91"/>
<name>A0A7M7GP91_APIME</name>
<keyword evidence="4" id="KW-1185">Reference proteome</keyword>
<dbReference type="RefSeq" id="XP_006561149.2">
    <property type="nucleotide sequence ID" value="XM_006561086.3"/>
</dbReference>
<accession>A0A8B6YVC2</accession>
<keyword evidence="2" id="KW-0732">Signal</keyword>
<feature type="signal peptide" evidence="2">
    <location>
        <begin position="1"/>
        <end position="24"/>
    </location>
</feature>
<evidence type="ECO:0000313" key="3">
    <source>
        <dbReference type="EnsemblMetazoa" id="XP_006561149"/>
    </source>
</evidence>